<evidence type="ECO:0000313" key="3">
    <source>
        <dbReference type="Proteomes" id="UP001157138"/>
    </source>
</evidence>
<keyword evidence="1" id="KW-0175">Coiled coil</keyword>
<dbReference type="RefSeq" id="WP_284192286.1">
    <property type="nucleotide sequence ID" value="NZ_BSPW01000043.1"/>
</dbReference>
<proteinExistence type="predicted"/>
<reference evidence="3" key="1">
    <citation type="journal article" date="2019" name="Int. J. Syst. Evol. Microbiol.">
        <title>The Global Catalogue of Microorganisms (GCM) 10K type strain sequencing project: providing services to taxonomists for standard genome sequencing and annotation.</title>
        <authorList>
            <consortium name="The Broad Institute Genomics Platform"/>
            <consortium name="The Broad Institute Genome Sequencing Center for Infectious Disease"/>
            <person name="Wu L."/>
            <person name="Ma J."/>
        </authorList>
    </citation>
    <scope>NUCLEOTIDE SEQUENCE [LARGE SCALE GENOMIC DNA]</scope>
    <source>
        <strain evidence="3">NBRC 108723</strain>
    </source>
</reference>
<evidence type="ECO:0000313" key="2">
    <source>
        <dbReference type="EMBL" id="GLT18399.1"/>
    </source>
</evidence>
<organism evidence="2 3">
    <name type="scientific">Vibrio zhanjiangensis</name>
    <dbReference type="NCBI Taxonomy" id="1046128"/>
    <lineage>
        <taxon>Bacteria</taxon>
        <taxon>Pseudomonadati</taxon>
        <taxon>Pseudomonadota</taxon>
        <taxon>Gammaproteobacteria</taxon>
        <taxon>Vibrionales</taxon>
        <taxon>Vibrionaceae</taxon>
        <taxon>Vibrio</taxon>
    </lineage>
</organism>
<comment type="caution">
    <text evidence="2">The sequence shown here is derived from an EMBL/GenBank/DDBJ whole genome shotgun (WGS) entry which is preliminary data.</text>
</comment>
<name>A0ABQ6EZE2_9VIBR</name>
<keyword evidence="3" id="KW-1185">Reference proteome</keyword>
<feature type="coiled-coil region" evidence="1">
    <location>
        <begin position="111"/>
        <end position="144"/>
    </location>
</feature>
<dbReference type="EMBL" id="BSPW01000043">
    <property type="protein sequence ID" value="GLT18399.1"/>
    <property type="molecule type" value="Genomic_DNA"/>
</dbReference>
<accession>A0ABQ6EZE2</accession>
<dbReference type="Proteomes" id="UP001157138">
    <property type="component" value="Unassembled WGS sequence"/>
</dbReference>
<protein>
    <submittedName>
        <fullName evidence="2">Uncharacterized protein</fullName>
    </submittedName>
</protein>
<evidence type="ECO:0000256" key="1">
    <source>
        <dbReference type="SAM" id="Coils"/>
    </source>
</evidence>
<sequence>MVKEIIHAPLQSSDVPIDVHDAVLPAELDLTHTVTPLTASWNGLVEQSESEIGPSSLAVEHIDEPEQTIPLSIVQPPLSLDERISQKIELISRINLTIADKDDDFERYESLGNVEAENNEWRKRQEAIQARNKLTSELILLQEEKINQEIISSPLSSIAAVNQLKEELLYLSFNTSEIEVDVNYKIKIFLDAIVVLLDSEIDVVNKKILAITARFKTLMSDDRDLYQKALAELEERKALMIVERDNFKFDNAEELALGRRFRDLYKINNDQDLTSFEESVVSSIDRKLSWGDDRLLSEQAKVNHSKWATFVDYIIAKSSISPFISLPSIDEGEEDVMVKFFTELDEEIERQELDIDERLNKVGNMFDDLLESMARLNQGDIWTRDMVLMNNDQVEPTYHLRDAYAVLVHAGGFEKGLFEKLYSQIDYPTVSLSAFAQCSSPRHFDTELSRSHFITSALSALNPPVKPDDRFQGYEEIPNYFHRTADMTPQLTKNRAWSDDISAFGFKMAAMYPNVPIKENDFDEIFMYIVGKSLNTDDTTRVIRTYCYRGIEGTVFVYVRQTDRLYQFAEDTVTLQKGQSAEVDGLLRSLFVFPDGQQALGVYSEQATTGIILPRKKRLAAGDLARRHYNGVFFPYRHEQQPVIDNILALGLEEKYAQKINDVLANNRASLISKTNDHLKMLELMEISAGTKALDDAQKNEIRRWLREFSNGTRKASLGTAQYVGKEQVSNPDLIFINVAEEESQTTEGLLVNLRLSMVIPIPREFIEKLELYGSKGFKAVFADGFYSKNRQEIKSIPFVDTGWLNAIGDLASYSQALNVLGDDIPMKVLDKALRRVACYCMRVAFGFESPTAQDISNLNDIFQLRNQHKSYEDFFRAHIADDGEVNSYIGAVNFKAGMNQFISLLRLHKSSTWRESREEAEQKTFTSDAKSRFANMVLDDIERYYKTEWDDEVVSYSEEWWKDTIEWWRTPLRIGGYTIASVLAVMFPGLSAGIIAGIATTFITDTALDIGLLGVEDDPVKKEKLMQGIIVKTLGSIGGEVLGGAGAQLTAKTIKRLLLKRASIQLQGGELAKARQSIESYSDDAVEEVIHVAKKRPKMPAITKLLAQKGDGLPRINKQTVDMQNVINRYGVPVGDKINLFRRLKNFYKSNDKTATVMQTLEGITILTLTGEIIVLVEDCLSDSIKDNEFYQIFKLVLLYGIAAGATTVSSMQRSPELLEIEAKVCLEKLNISQENIALFSQSAKRRGLYNKDIMTDPDFRDAVRRFDDIPQASSAREKETRRLLKLDKLSKSPRRVRFDPLYLRLANFVDNGNINGMNLRSE</sequence>
<gene>
    <name evidence="2" type="ORF">GCM10007938_21780</name>
</gene>